<comment type="caution">
    <text evidence="2">The sequence shown here is derived from an EMBL/GenBank/DDBJ whole genome shotgun (WGS) entry which is preliminary data.</text>
</comment>
<evidence type="ECO:0000313" key="3">
    <source>
        <dbReference type="Proteomes" id="UP000569329"/>
    </source>
</evidence>
<dbReference type="InterPro" id="IPR036866">
    <property type="entry name" value="RibonucZ/Hydroxyglut_hydro"/>
</dbReference>
<sequence length="256" mass="27770">MKLTILGCSGSIPGPDSPASGYLLESGDTRIVLDLGNGTLGTLQRFVDPFELDAVLFSHLHPDHCADFGALTVLRRYHPAPPYDPKLRRLPVYGPEETHHRLAALYEPSSEALADADLSDVYEFRPPPSEPVRIGDFEVRALPMAHVCQSWGLRVAAQGRVLAYTGDTGPCGDLTELAAEADVLLSEASWPDFPDAPDGLHLSGRQAAEAATEAGVSRLLLTHLQPWSDRRAVLDEARTHFAGPSELVETGRVYEL</sequence>
<dbReference type="PANTHER" id="PTHR46018:SF4">
    <property type="entry name" value="METALLO-HYDROLASE YHFI-RELATED"/>
    <property type="match status" value="1"/>
</dbReference>
<dbReference type="CDD" id="cd07716">
    <property type="entry name" value="RNaseZ_short-form-like_MBL-fold"/>
    <property type="match status" value="1"/>
</dbReference>
<evidence type="ECO:0000259" key="1">
    <source>
        <dbReference type="SMART" id="SM00849"/>
    </source>
</evidence>
<dbReference type="Pfam" id="PF12706">
    <property type="entry name" value="Lactamase_B_2"/>
    <property type="match status" value="1"/>
</dbReference>
<dbReference type="RefSeq" id="WP_182542479.1">
    <property type="nucleotide sequence ID" value="NZ_JACGWZ010000001.1"/>
</dbReference>
<keyword evidence="3" id="KW-1185">Reference proteome</keyword>
<evidence type="ECO:0000313" key="2">
    <source>
        <dbReference type="EMBL" id="MBA8823103.1"/>
    </source>
</evidence>
<accession>A0A839DPW0</accession>
<gene>
    <name evidence="2" type="ORF">FHX42_000432</name>
</gene>
<dbReference type="AlphaFoldDB" id="A0A839DPW0"/>
<proteinExistence type="predicted"/>
<feature type="domain" description="Metallo-beta-lactamase" evidence="1">
    <location>
        <begin position="18"/>
        <end position="205"/>
    </location>
</feature>
<name>A0A839DPW0_9PSEU</name>
<dbReference type="Proteomes" id="UP000569329">
    <property type="component" value="Unassembled WGS sequence"/>
</dbReference>
<dbReference type="GO" id="GO:0042781">
    <property type="term" value="F:3'-tRNA processing endoribonuclease activity"/>
    <property type="evidence" value="ECO:0007669"/>
    <property type="project" value="TreeGrafter"/>
</dbReference>
<dbReference type="SMART" id="SM00849">
    <property type="entry name" value="Lactamase_B"/>
    <property type="match status" value="1"/>
</dbReference>
<dbReference type="PANTHER" id="PTHR46018">
    <property type="entry name" value="ZINC PHOSPHODIESTERASE ELAC PROTEIN 1"/>
    <property type="match status" value="1"/>
</dbReference>
<protein>
    <submittedName>
        <fullName evidence="2">Ribonuclease BN (tRNA processing enzyme)</fullName>
    </submittedName>
</protein>
<reference evidence="2 3" key="1">
    <citation type="submission" date="2020-07" db="EMBL/GenBank/DDBJ databases">
        <title>Sequencing the genomes of 1000 actinobacteria strains.</title>
        <authorList>
            <person name="Klenk H.-P."/>
        </authorList>
    </citation>
    <scope>NUCLEOTIDE SEQUENCE [LARGE SCALE GENOMIC DNA]</scope>
    <source>
        <strain evidence="2 3">DSM 45975</strain>
    </source>
</reference>
<organism evidence="2 3">
    <name type="scientific">Halosaccharopolyspora lacisalsi</name>
    <dbReference type="NCBI Taxonomy" id="1000566"/>
    <lineage>
        <taxon>Bacteria</taxon>
        <taxon>Bacillati</taxon>
        <taxon>Actinomycetota</taxon>
        <taxon>Actinomycetes</taxon>
        <taxon>Pseudonocardiales</taxon>
        <taxon>Pseudonocardiaceae</taxon>
        <taxon>Halosaccharopolyspora</taxon>
    </lineage>
</organism>
<dbReference type="InterPro" id="IPR001279">
    <property type="entry name" value="Metallo-B-lactamas"/>
</dbReference>
<dbReference type="EMBL" id="JACGWZ010000001">
    <property type="protein sequence ID" value="MBA8823103.1"/>
    <property type="molecule type" value="Genomic_DNA"/>
</dbReference>
<dbReference type="Gene3D" id="3.60.15.10">
    <property type="entry name" value="Ribonuclease Z/Hydroxyacylglutathione hydrolase-like"/>
    <property type="match status" value="1"/>
</dbReference>
<dbReference type="SUPFAM" id="SSF56281">
    <property type="entry name" value="Metallo-hydrolase/oxidoreductase"/>
    <property type="match status" value="1"/>
</dbReference>